<comment type="subcellular location">
    <subcellularLocation>
        <location evidence="1 8">Nucleus</location>
    </subcellularLocation>
</comment>
<keyword evidence="4 8" id="KW-0805">Transcription regulation</keyword>
<dbReference type="OrthoDB" id="364513at2759"/>
<name>A0A388LY30_CHABU</name>
<dbReference type="NCBIfam" id="TIGR00625">
    <property type="entry name" value="tfb2"/>
    <property type="match status" value="1"/>
</dbReference>
<comment type="caution">
    <text evidence="10">The sequence shown here is derived from an EMBL/GenBank/DDBJ whole genome shotgun (WGS) entry which is preliminary data.</text>
</comment>
<evidence type="ECO:0000256" key="1">
    <source>
        <dbReference type="ARBA" id="ARBA00004123"/>
    </source>
</evidence>
<dbReference type="Pfam" id="PF18307">
    <property type="entry name" value="Tfb2_C"/>
    <property type="match status" value="1"/>
</dbReference>
<keyword evidence="6 8" id="KW-0234">DNA repair</keyword>
<dbReference type="AlphaFoldDB" id="A0A388LY30"/>
<dbReference type="PANTHER" id="PTHR13152">
    <property type="entry name" value="TFIIH, POLYPEPTIDE 4"/>
    <property type="match status" value="1"/>
</dbReference>
<accession>A0A388LY30</accession>
<dbReference type="OMA" id="KGFIIIE"/>
<dbReference type="Gramene" id="GBG87119">
    <property type="protein sequence ID" value="GBG87119"/>
    <property type="gene ID" value="CBR_g44575"/>
</dbReference>
<comment type="function">
    <text evidence="8">Component of the general transcription and DNA repair factor IIH (TFIIH) core complex which is involved in general and transcription-coupled nucleotide excision repair (NER) of damaged DNA.</text>
</comment>
<keyword evidence="5 8" id="KW-0804">Transcription</keyword>
<dbReference type="GO" id="GO:0005675">
    <property type="term" value="C:transcription factor TFIIH holo complex"/>
    <property type="evidence" value="ECO:0007669"/>
    <property type="project" value="TreeGrafter"/>
</dbReference>
<keyword evidence="7 8" id="KW-0539">Nucleus</keyword>
<evidence type="ECO:0000256" key="4">
    <source>
        <dbReference type="ARBA" id="ARBA00023015"/>
    </source>
</evidence>
<dbReference type="GO" id="GO:0000439">
    <property type="term" value="C:transcription factor TFIIH core complex"/>
    <property type="evidence" value="ECO:0007669"/>
    <property type="project" value="InterPro"/>
</dbReference>
<evidence type="ECO:0000256" key="3">
    <source>
        <dbReference type="ARBA" id="ARBA00022763"/>
    </source>
</evidence>
<organism evidence="10 11">
    <name type="scientific">Chara braunii</name>
    <name type="common">Braun's stonewort</name>
    <dbReference type="NCBI Taxonomy" id="69332"/>
    <lineage>
        <taxon>Eukaryota</taxon>
        <taxon>Viridiplantae</taxon>
        <taxon>Streptophyta</taxon>
        <taxon>Charophyceae</taxon>
        <taxon>Charales</taxon>
        <taxon>Characeae</taxon>
        <taxon>Chara</taxon>
    </lineage>
</organism>
<sequence>MDFMDYLASLPAGKLDGLYESLWTCQAVLRSLPPLGKLYVLRLLHVEQAVGGKSLSDWAKPDAGSKHAFAVERLQRMRVLLETRERTGKKEVVSYLLNPAFQTNLRQALCVGGLPPREPASLKAGARQLSFSELDAYADRKWESILLELVASGSSSHSIITETFTRAGLISSNENGWQITELGFQFLLADKSTQLWAVLREYVAAAEDRGMDTSSLICFLLELGFLVVGQPYDTGGLTAVELKMVEELALLGLVKIQKGSRGESWFVGTRLAASLCASLSESSTGHTVEGFMLVETNFRVYAYTSSKLHLEILKLFVRVEYQLPNLVVGGISRESVNHAFACGIAADQIISYIRKHAHPKIAHRTPILPETVADQIRLWEHDRNRVKTTPAVYYENLPSKEMYDAVVRHVRTLGGLLWEHAGHRRLVVRADLHEEVRNFMRKYASRAQ</sequence>
<dbReference type="GO" id="GO:0006289">
    <property type="term" value="P:nucleotide-excision repair"/>
    <property type="evidence" value="ECO:0007669"/>
    <property type="project" value="InterPro"/>
</dbReference>
<evidence type="ECO:0000259" key="9">
    <source>
        <dbReference type="Pfam" id="PF18307"/>
    </source>
</evidence>
<dbReference type="EMBL" id="BFEA01000596">
    <property type="protein sequence ID" value="GBG87119.1"/>
    <property type="molecule type" value="Genomic_DNA"/>
</dbReference>
<dbReference type="Pfam" id="PF03849">
    <property type="entry name" value="Tfb2"/>
    <property type="match status" value="1"/>
</dbReference>
<evidence type="ECO:0000256" key="6">
    <source>
        <dbReference type="ARBA" id="ARBA00023204"/>
    </source>
</evidence>
<reference evidence="10 11" key="1">
    <citation type="journal article" date="2018" name="Cell">
        <title>The Chara Genome: Secondary Complexity and Implications for Plant Terrestrialization.</title>
        <authorList>
            <person name="Nishiyama T."/>
            <person name="Sakayama H."/>
            <person name="Vries J.D."/>
            <person name="Buschmann H."/>
            <person name="Saint-Marcoux D."/>
            <person name="Ullrich K.K."/>
            <person name="Haas F.B."/>
            <person name="Vanderstraeten L."/>
            <person name="Becker D."/>
            <person name="Lang D."/>
            <person name="Vosolsobe S."/>
            <person name="Rombauts S."/>
            <person name="Wilhelmsson P.K.I."/>
            <person name="Janitza P."/>
            <person name="Kern R."/>
            <person name="Heyl A."/>
            <person name="Rumpler F."/>
            <person name="Villalobos L.I.A.C."/>
            <person name="Clay J.M."/>
            <person name="Skokan R."/>
            <person name="Toyoda A."/>
            <person name="Suzuki Y."/>
            <person name="Kagoshima H."/>
            <person name="Schijlen E."/>
            <person name="Tajeshwar N."/>
            <person name="Catarino B."/>
            <person name="Hetherington A.J."/>
            <person name="Saltykova A."/>
            <person name="Bonnot C."/>
            <person name="Breuninger H."/>
            <person name="Symeonidi A."/>
            <person name="Radhakrishnan G.V."/>
            <person name="Van Nieuwerburgh F."/>
            <person name="Deforce D."/>
            <person name="Chang C."/>
            <person name="Karol K.G."/>
            <person name="Hedrich R."/>
            <person name="Ulvskov P."/>
            <person name="Glockner G."/>
            <person name="Delwiche C.F."/>
            <person name="Petrasek J."/>
            <person name="Van de Peer Y."/>
            <person name="Friml J."/>
            <person name="Beilby M."/>
            <person name="Dolan L."/>
            <person name="Kohara Y."/>
            <person name="Sugano S."/>
            <person name="Fujiyama A."/>
            <person name="Delaux P.-M."/>
            <person name="Quint M."/>
            <person name="TheiBen G."/>
            <person name="Hagemann M."/>
            <person name="Harholt J."/>
            <person name="Dunand C."/>
            <person name="Zachgo S."/>
            <person name="Langdale J."/>
            <person name="Maumus F."/>
            <person name="Straeten D.V.D."/>
            <person name="Gould S.B."/>
            <person name="Rensing S.A."/>
        </authorList>
    </citation>
    <scope>NUCLEOTIDE SEQUENCE [LARGE SCALE GENOMIC DNA]</scope>
    <source>
        <strain evidence="10 11">S276</strain>
    </source>
</reference>
<feature type="domain" description="Transcription factor Tfb2 C-terminal" evidence="9">
    <location>
        <begin position="374"/>
        <end position="441"/>
    </location>
</feature>
<comment type="similarity">
    <text evidence="2 8">Belongs to the TFB2 family.</text>
</comment>
<dbReference type="Proteomes" id="UP000265515">
    <property type="component" value="Unassembled WGS sequence"/>
</dbReference>
<evidence type="ECO:0000256" key="5">
    <source>
        <dbReference type="ARBA" id="ARBA00023163"/>
    </source>
</evidence>
<dbReference type="STRING" id="69332.A0A388LY30"/>
<dbReference type="GO" id="GO:0003690">
    <property type="term" value="F:double-stranded DNA binding"/>
    <property type="evidence" value="ECO:0007669"/>
    <property type="project" value="TreeGrafter"/>
</dbReference>
<dbReference type="Gene3D" id="3.30.70.2610">
    <property type="match status" value="1"/>
</dbReference>
<evidence type="ECO:0000313" key="10">
    <source>
        <dbReference type="EMBL" id="GBG87119.1"/>
    </source>
</evidence>
<dbReference type="GO" id="GO:0001671">
    <property type="term" value="F:ATPase activator activity"/>
    <property type="evidence" value="ECO:0007669"/>
    <property type="project" value="InterPro"/>
</dbReference>
<protein>
    <recommendedName>
        <fullName evidence="8">RNA polymerase II transcription factor B subunit 2</fullName>
    </recommendedName>
</protein>
<dbReference type="PANTHER" id="PTHR13152:SF0">
    <property type="entry name" value="GENERAL TRANSCRIPTION FACTOR IIH SUBUNIT 4"/>
    <property type="match status" value="1"/>
</dbReference>
<gene>
    <name evidence="10" type="ORF">CBR_g44575</name>
</gene>
<evidence type="ECO:0000256" key="7">
    <source>
        <dbReference type="ARBA" id="ARBA00023242"/>
    </source>
</evidence>
<keyword evidence="11" id="KW-1185">Reference proteome</keyword>
<evidence type="ECO:0000256" key="8">
    <source>
        <dbReference type="RuleBase" id="RU364024"/>
    </source>
</evidence>
<dbReference type="InterPro" id="IPR040662">
    <property type="entry name" value="Tfb2_C"/>
</dbReference>
<evidence type="ECO:0000256" key="2">
    <source>
        <dbReference type="ARBA" id="ARBA00007132"/>
    </source>
</evidence>
<proteinExistence type="inferred from homology"/>
<dbReference type="InterPro" id="IPR004598">
    <property type="entry name" value="TFIIH_p52/Tfb2"/>
</dbReference>
<keyword evidence="3 8" id="KW-0227">DNA damage</keyword>
<evidence type="ECO:0000313" key="11">
    <source>
        <dbReference type="Proteomes" id="UP000265515"/>
    </source>
</evidence>